<keyword evidence="3" id="KW-1185">Reference proteome</keyword>
<name>A0ABN0QS85_MYCUL</name>
<sequence length="41" mass="4612">MTPTTATERMLQTSSVTNNLAGMPTRRNRSNRRPRLSVLPV</sequence>
<accession>A0ABN0QS85</accession>
<organism evidence="2 3">
    <name type="scientific">Mycobacterium ulcerans str. Harvey</name>
    <dbReference type="NCBI Taxonomy" id="1299332"/>
    <lineage>
        <taxon>Bacteria</taxon>
        <taxon>Bacillati</taxon>
        <taxon>Actinomycetota</taxon>
        <taxon>Actinomycetes</taxon>
        <taxon>Mycobacteriales</taxon>
        <taxon>Mycobacteriaceae</taxon>
        <taxon>Mycobacterium</taxon>
        <taxon>Mycobacterium ulcerans group</taxon>
    </lineage>
</organism>
<protein>
    <submittedName>
        <fullName evidence="2">Uncharacterized protein</fullName>
    </submittedName>
</protein>
<evidence type="ECO:0000313" key="3">
    <source>
        <dbReference type="Proteomes" id="UP000020681"/>
    </source>
</evidence>
<feature type="compositionally biased region" description="Polar residues" evidence="1">
    <location>
        <begin position="1"/>
        <end position="20"/>
    </location>
</feature>
<feature type="region of interest" description="Disordered" evidence="1">
    <location>
        <begin position="1"/>
        <end position="41"/>
    </location>
</feature>
<evidence type="ECO:0000256" key="1">
    <source>
        <dbReference type="SAM" id="MobiDB-lite"/>
    </source>
</evidence>
<gene>
    <name evidence="2" type="ORF">I551_6015</name>
</gene>
<proteinExistence type="predicted"/>
<feature type="compositionally biased region" description="Basic residues" evidence="1">
    <location>
        <begin position="26"/>
        <end position="35"/>
    </location>
</feature>
<evidence type="ECO:0000313" key="2">
    <source>
        <dbReference type="EMBL" id="EUA87550.1"/>
    </source>
</evidence>
<dbReference type="Proteomes" id="UP000020681">
    <property type="component" value="Unassembled WGS sequence"/>
</dbReference>
<comment type="caution">
    <text evidence="2">The sequence shown here is derived from an EMBL/GenBank/DDBJ whole genome shotgun (WGS) entry which is preliminary data.</text>
</comment>
<dbReference type="EMBL" id="JAOL01000160">
    <property type="protein sequence ID" value="EUA87550.1"/>
    <property type="molecule type" value="Genomic_DNA"/>
</dbReference>
<reference evidence="2 3" key="1">
    <citation type="submission" date="2014-01" db="EMBL/GenBank/DDBJ databases">
        <authorList>
            <person name="Dobos K."/>
            <person name="Lenaerts A."/>
            <person name="Ordway D."/>
            <person name="DeGroote M.A."/>
            <person name="Parker T."/>
            <person name="Sizemore C."/>
            <person name="Tallon L.J."/>
            <person name="Sadzewicz L.K."/>
            <person name="Sengamalay N."/>
            <person name="Fraser C.M."/>
            <person name="Hine E."/>
            <person name="Shefchek K.A."/>
            <person name="Das S.P."/>
            <person name="Tettelin H."/>
        </authorList>
    </citation>
    <scope>NUCLEOTIDE SEQUENCE [LARGE SCALE GENOMIC DNA]</scope>
    <source>
        <strain evidence="2 3">Harvey</strain>
    </source>
</reference>